<reference evidence="4" key="1">
    <citation type="journal article" date="2019" name="Int. J. Syst. Evol. Microbiol.">
        <title>The Global Catalogue of Microorganisms (GCM) 10K type strain sequencing project: providing services to taxonomists for standard genome sequencing and annotation.</title>
        <authorList>
            <consortium name="The Broad Institute Genomics Platform"/>
            <consortium name="The Broad Institute Genome Sequencing Center for Infectious Disease"/>
            <person name="Wu L."/>
            <person name="Ma J."/>
        </authorList>
    </citation>
    <scope>NUCLEOTIDE SEQUENCE [LARGE SCALE GENOMIC DNA]</scope>
    <source>
        <strain evidence="4">CGMCC 1.16306</strain>
    </source>
</reference>
<evidence type="ECO:0000256" key="1">
    <source>
        <dbReference type="ARBA" id="ARBA00023125"/>
    </source>
</evidence>
<keyword evidence="4" id="KW-1185">Reference proteome</keyword>
<feature type="domain" description="HTH marR-type" evidence="2">
    <location>
        <begin position="1"/>
        <end position="133"/>
    </location>
</feature>
<dbReference type="InterPro" id="IPR036388">
    <property type="entry name" value="WH-like_DNA-bd_sf"/>
</dbReference>
<organism evidence="3 4">
    <name type="scientific">Camelliibacillus cellulosilyticus</name>
    <dbReference type="NCBI Taxonomy" id="2174486"/>
    <lineage>
        <taxon>Bacteria</taxon>
        <taxon>Bacillati</taxon>
        <taxon>Bacillota</taxon>
        <taxon>Bacilli</taxon>
        <taxon>Bacillales</taxon>
        <taxon>Sporolactobacillaceae</taxon>
        <taxon>Camelliibacillus</taxon>
    </lineage>
</organism>
<comment type="caution">
    <text evidence="3">The sequence shown here is derived from an EMBL/GenBank/DDBJ whole genome shotgun (WGS) entry which is preliminary data.</text>
</comment>
<dbReference type="PROSITE" id="PS50995">
    <property type="entry name" value="HTH_MARR_2"/>
    <property type="match status" value="1"/>
</dbReference>
<evidence type="ECO:0000313" key="4">
    <source>
        <dbReference type="Proteomes" id="UP001596022"/>
    </source>
</evidence>
<dbReference type="Pfam" id="PF01047">
    <property type="entry name" value="MarR"/>
    <property type="match status" value="1"/>
</dbReference>
<dbReference type="PRINTS" id="PR00598">
    <property type="entry name" value="HTHMARR"/>
</dbReference>
<name>A0ABV9GNC1_9BACL</name>
<dbReference type="Proteomes" id="UP001596022">
    <property type="component" value="Unassembled WGS sequence"/>
</dbReference>
<sequence length="133" mass="14997">MADKDLLILIKFIREITKSVRKAWNFNLTGPQLQLLNLLYTNGPMRMSDLADEIGISQSGATSLANRMIKGHFIARERIDGDRRVVMLGITEEGTALLETFSKSRDEAVERFIGKLTPSEKSELIRLCQKMLG</sequence>
<protein>
    <submittedName>
        <fullName evidence="3">MarR family winged helix-turn-helix transcriptional regulator</fullName>
    </submittedName>
</protein>
<keyword evidence="1" id="KW-0238">DNA-binding</keyword>
<dbReference type="PANTHER" id="PTHR33164:SF99">
    <property type="entry name" value="MARR FAMILY REGULATORY PROTEIN"/>
    <property type="match status" value="1"/>
</dbReference>
<dbReference type="InterPro" id="IPR036390">
    <property type="entry name" value="WH_DNA-bd_sf"/>
</dbReference>
<dbReference type="PANTHER" id="PTHR33164">
    <property type="entry name" value="TRANSCRIPTIONAL REGULATOR, MARR FAMILY"/>
    <property type="match status" value="1"/>
</dbReference>
<dbReference type="SMART" id="SM00347">
    <property type="entry name" value="HTH_MARR"/>
    <property type="match status" value="1"/>
</dbReference>
<dbReference type="RefSeq" id="WP_376845824.1">
    <property type="nucleotide sequence ID" value="NZ_JBHSFW010000003.1"/>
</dbReference>
<gene>
    <name evidence="3" type="ORF">ACFO4N_08365</name>
</gene>
<dbReference type="InterPro" id="IPR039422">
    <property type="entry name" value="MarR/SlyA-like"/>
</dbReference>
<evidence type="ECO:0000313" key="3">
    <source>
        <dbReference type="EMBL" id="MFC4618750.1"/>
    </source>
</evidence>
<dbReference type="EMBL" id="JBHSFW010000003">
    <property type="protein sequence ID" value="MFC4618750.1"/>
    <property type="molecule type" value="Genomic_DNA"/>
</dbReference>
<dbReference type="InterPro" id="IPR000835">
    <property type="entry name" value="HTH_MarR-typ"/>
</dbReference>
<dbReference type="Gene3D" id="1.10.10.10">
    <property type="entry name" value="Winged helix-like DNA-binding domain superfamily/Winged helix DNA-binding domain"/>
    <property type="match status" value="1"/>
</dbReference>
<accession>A0ABV9GNC1</accession>
<evidence type="ECO:0000259" key="2">
    <source>
        <dbReference type="PROSITE" id="PS50995"/>
    </source>
</evidence>
<dbReference type="SUPFAM" id="SSF46785">
    <property type="entry name" value="Winged helix' DNA-binding domain"/>
    <property type="match status" value="1"/>
</dbReference>
<proteinExistence type="predicted"/>